<dbReference type="AlphaFoldDB" id="A0A0B2VU91"/>
<evidence type="ECO:0000313" key="3">
    <source>
        <dbReference type="Proteomes" id="UP000031036"/>
    </source>
</evidence>
<feature type="non-terminal residue" evidence="2">
    <location>
        <position position="1"/>
    </location>
</feature>
<proteinExistence type="predicted"/>
<feature type="chain" id="PRO_5002077630" evidence="1">
    <location>
        <begin position="27"/>
        <end position="292"/>
    </location>
</feature>
<comment type="caution">
    <text evidence="2">The sequence shown here is derived from an EMBL/GenBank/DDBJ whole genome shotgun (WGS) entry which is preliminary data.</text>
</comment>
<keyword evidence="3" id="KW-1185">Reference proteome</keyword>
<dbReference type="Proteomes" id="UP000031036">
    <property type="component" value="Unassembled WGS sequence"/>
</dbReference>
<keyword evidence="1" id="KW-0732">Signal</keyword>
<evidence type="ECO:0000313" key="2">
    <source>
        <dbReference type="EMBL" id="KHN87111.1"/>
    </source>
</evidence>
<sequence>QLATFLELFLPLALCVLLVVLRRSQPVTLELQSEYEPKPLPSAGWISLIESTCDNYVLDKNRFRTFPDASTNEFLASLDEVVRFNVSTTDDDITGSVYYISQKNLLTTLITDLKSAHWKVDAERGVYSVLIKAMLDDFIDSLSNQDQAVAFSTLANKSQFRRAMSNIFKKRIQTSNSSILKNTDAEHLSDEALEEVLVTFFLNEGAGHHLTRYWEHARRIKGMIDHILWLYSIVQHFPLSETCVNKYMHESTDVWQDQTYEVSLCCFTCLMRLCEFIFINYILAISSLYACI</sequence>
<dbReference type="EMBL" id="JPKZ01000482">
    <property type="protein sequence ID" value="KHN87111.1"/>
    <property type="molecule type" value="Genomic_DNA"/>
</dbReference>
<feature type="signal peptide" evidence="1">
    <location>
        <begin position="1"/>
        <end position="26"/>
    </location>
</feature>
<name>A0A0B2VU91_TOXCA</name>
<dbReference type="STRING" id="6265.A0A0B2VU91"/>
<gene>
    <name evidence="2" type="ORF">Tcan_18853</name>
</gene>
<organism evidence="2 3">
    <name type="scientific">Toxocara canis</name>
    <name type="common">Canine roundworm</name>
    <dbReference type="NCBI Taxonomy" id="6265"/>
    <lineage>
        <taxon>Eukaryota</taxon>
        <taxon>Metazoa</taxon>
        <taxon>Ecdysozoa</taxon>
        <taxon>Nematoda</taxon>
        <taxon>Chromadorea</taxon>
        <taxon>Rhabditida</taxon>
        <taxon>Spirurina</taxon>
        <taxon>Ascaridomorpha</taxon>
        <taxon>Ascaridoidea</taxon>
        <taxon>Toxocaridae</taxon>
        <taxon>Toxocara</taxon>
    </lineage>
</organism>
<protein>
    <submittedName>
        <fullName evidence="2">Uncharacterized protein</fullName>
    </submittedName>
</protein>
<accession>A0A0B2VU91</accession>
<reference evidence="2 3" key="1">
    <citation type="submission" date="2014-11" db="EMBL/GenBank/DDBJ databases">
        <title>Genetic blueprint of the zoonotic pathogen Toxocara canis.</title>
        <authorList>
            <person name="Zhu X.-Q."/>
            <person name="Korhonen P.K."/>
            <person name="Cai H."/>
            <person name="Young N.D."/>
            <person name="Nejsum P."/>
            <person name="von Samson-Himmelstjerna G."/>
            <person name="Boag P.R."/>
            <person name="Tan P."/>
            <person name="Li Q."/>
            <person name="Min J."/>
            <person name="Yang Y."/>
            <person name="Wang X."/>
            <person name="Fang X."/>
            <person name="Hall R.S."/>
            <person name="Hofmann A."/>
            <person name="Sternberg P.W."/>
            <person name="Jex A.R."/>
            <person name="Gasser R.B."/>
        </authorList>
    </citation>
    <scope>NUCLEOTIDE SEQUENCE [LARGE SCALE GENOMIC DNA]</scope>
    <source>
        <strain evidence="2">PN_DK_2014</strain>
    </source>
</reference>
<evidence type="ECO:0000256" key="1">
    <source>
        <dbReference type="SAM" id="SignalP"/>
    </source>
</evidence>